<keyword evidence="2" id="KW-1185">Reference proteome</keyword>
<dbReference type="Proteomes" id="UP000028521">
    <property type="component" value="Unassembled WGS sequence"/>
</dbReference>
<dbReference type="AlphaFoldDB" id="A0A084TKP5"/>
<accession>A0A084TKP5</accession>
<evidence type="ECO:0000313" key="1">
    <source>
        <dbReference type="EMBL" id="KFB01281.1"/>
    </source>
</evidence>
<reference evidence="1 2" key="1">
    <citation type="journal article" date="2014" name="Genome Announc.">
        <title>Draft Genome Sequence of the Algicidal Bacterium Mangrovimonas yunxiaonensis Strain LY01.</title>
        <authorList>
            <person name="Li Y."/>
            <person name="Zhu H."/>
            <person name="Li C."/>
            <person name="Zhang H."/>
            <person name="Chen Z."/>
            <person name="Zheng W."/>
            <person name="Xu H."/>
            <person name="Zheng T."/>
        </authorList>
    </citation>
    <scope>NUCLEOTIDE SEQUENCE [LARGE SCALE GENOMIC DNA]</scope>
    <source>
        <strain evidence="1 2">LY01</strain>
    </source>
</reference>
<dbReference type="STRING" id="1197477.IA57_05470"/>
<gene>
    <name evidence="1" type="ORF">IA57_05470</name>
</gene>
<organism evidence="1 2">
    <name type="scientific">Mangrovimonas yunxiaonensis</name>
    <dbReference type="NCBI Taxonomy" id="1197477"/>
    <lineage>
        <taxon>Bacteria</taxon>
        <taxon>Pseudomonadati</taxon>
        <taxon>Bacteroidota</taxon>
        <taxon>Flavobacteriia</taxon>
        <taxon>Flavobacteriales</taxon>
        <taxon>Flavobacteriaceae</taxon>
        <taxon>Mangrovimonas</taxon>
    </lineage>
</organism>
<sequence length="62" mass="7398">MLITLTPTLNKLLITVYFFMKEKFLKLIKFYKAEYRRIKQMITSLFLEDFSASKLGLANIIF</sequence>
<reference evidence="2" key="2">
    <citation type="submission" date="2014-07" db="EMBL/GenBank/DDBJ databases">
        <title>Genome sequence of Mangrovimonas yunxiaonensis.</title>
        <authorList>
            <person name="Li Y."/>
            <person name="Zheng T."/>
        </authorList>
    </citation>
    <scope>NUCLEOTIDE SEQUENCE [LARGE SCALE GENOMIC DNA]</scope>
    <source>
        <strain evidence="2">LY01</strain>
    </source>
</reference>
<name>A0A084TKP5_9FLAO</name>
<evidence type="ECO:0000313" key="2">
    <source>
        <dbReference type="Proteomes" id="UP000028521"/>
    </source>
</evidence>
<protein>
    <submittedName>
        <fullName evidence="1">Uncharacterized protein</fullName>
    </submittedName>
</protein>
<dbReference type="EMBL" id="JPFK01000005">
    <property type="protein sequence ID" value="KFB01281.1"/>
    <property type="molecule type" value="Genomic_DNA"/>
</dbReference>
<comment type="caution">
    <text evidence="1">The sequence shown here is derived from an EMBL/GenBank/DDBJ whole genome shotgun (WGS) entry which is preliminary data.</text>
</comment>
<proteinExistence type="predicted"/>